<protein>
    <recommendedName>
        <fullName evidence="1">DUF3669 domain-containing protein</fullName>
    </recommendedName>
</protein>
<reference evidence="2" key="2">
    <citation type="submission" date="2020-09" db="EMBL/GenBank/DDBJ databases">
        <title>Reference genome assembly for Australian Ascochyta lentis isolate Al4.</title>
        <authorList>
            <person name="Lee R.C."/>
            <person name="Farfan-Caceres L.M."/>
            <person name="Debler J.W."/>
            <person name="Williams A.H."/>
            <person name="Henares B.M."/>
        </authorList>
    </citation>
    <scope>NUCLEOTIDE SEQUENCE</scope>
    <source>
        <strain evidence="2">Al4</strain>
    </source>
</reference>
<reference evidence="2" key="1">
    <citation type="submission" date="2018-12" db="EMBL/GenBank/DDBJ databases">
        <authorList>
            <person name="Syme R.A."/>
            <person name="Farfan-Caceres L."/>
            <person name="Lichtenzveig J."/>
        </authorList>
    </citation>
    <scope>NUCLEOTIDE SEQUENCE</scope>
    <source>
        <strain evidence="2">Al4</strain>
    </source>
</reference>
<evidence type="ECO:0000313" key="2">
    <source>
        <dbReference type="EMBL" id="KAF9700698.1"/>
    </source>
</evidence>
<comment type="caution">
    <text evidence="2">The sequence shown here is derived from an EMBL/GenBank/DDBJ whole genome shotgun (WGS) entry which is preliminary data.</text>
</comment>
<sequence length="299" mass="33233">MPQPNARYHCIGKGFCGSVWTLEASQPNTAIKREDGGPNRSVTNDYNMHLQLLQSAAQHPPSLPLSIPHCHALIQPTDPWWQTHLPRFPSGYSACRALISERIPPVPRSTRNKLVDLHCSNNALLSTFVKTNPDDAACLLRPYLGRRKRLPKPEEQPTSRFHRFTLRNAPLHIDQMESLGLDTTAYAESMADALALLHWGAGLDANDVEFVLAPPRDALSSTFHSDFLGTHTMWILDFDCCRSLAVDEVGMQQACAAFFRNDPYFPRPGSGGAADEALWGVFKRRFLVASWGCWGRGGG</sequence>
<dbReference type="EMBL" id="RZGK01000003">
    <property type="protein sequence ID" value="KAF9700698.1"/>
    <property type="molecule type" value="Genomic_DNA"/>
</dbReference>
<feature type="domain" description="DUF3669" evidence="1">
    <location>
        <begin position="233"/>
        <end position="291"/>
    </location>
</feature>
<organism evidence="2 3">
    <name type="scientific">Ascochyta lentis</name>
    <dbReference type="NCBI Taxonomy" id="205686"/>
    <lineage>
        <taxon>Eukaryota</taxon>
        <taxon>Fungi</taxon>
        <taxon>Dikarya</taxon>
        <taxon>Ascomycota</taxon>
        <taxon>Pezizomycotina</taxon>
        <taxon>Dothideomycetes</taxon>
        <taxon>Pleosporomycetidae</taxon>
        <taxon>Pleosporales</taxon>
        <taxon>Pleosporineae</taxon>
        <taxon>Didymellaceae</taxon>
        <taxon>Ascochyta</taxon>
    </lineage>
</organism>
<dbReference type="Proteomes" id="UP000651452">
    <property type="component" value="Unassembled WGS sequence"/>
</dbReference>
<gene>
    <name evidence="2" type="ORF">EKO04_002061</name>
</gene>
<dbReference type="AlphaFoldDB" id="A0A8H7JDY9"/>
<name>A0A8H7JDY9_9PLEO</name>
<dbReference type="PANTHER" id="PTHR40780:SF3">
    <property type="entry name" value="DUF3669 DOMAIN-CONTAINING PROTEIN"/>
    <property type="match status" value="1"/>
</dbReference>
<dbReference type="Pfam" id="PF12417">
    <property type="entry name" value="DUF3669"/>
    <property type="match status" value="1"/>
</dbReference>
<proteinExistence type="predicted"/>
<dbReference type="OrthoDB" id="2993351at2759"/>
<dbReference type="PANTHER" id="PTHR40780">
    <property type="entry name" value="DUF3669 DOMAIN-CONTAINING PROTEIN"/>
    <property type="match status" value="1"/>
</dbReference>
<dbReference type="InterPro" id="IPR022137">
    <property type="entry name" value="Znf_prot_DUF3669"/>
</dbReference>
<accession>A0A8H7JDY9</accession>
<evidence type="ECO:0000259" key="1">
    <source>
        <dbReference type="Pfam" id="PF12417"/>
    </source>
</evidence>
<evidence type="ECO:0000313" key="3">
    <source>
        <dbReference type="Proteomes" id="UP000651452"/>
    </source>
</evidence>
<keyword evidence="3" id="KW-1185">Reference proteome</keyword>